<dbReference type="PANTHER" id="PTHR45875:SF1">
    <property type="entry name" value="METHYLTRANSFERASE N6AMT1"/>
    <property type="match status" value="1"/>
</dbReference>
<dbReference type="InterPro" id="IPR029063">
    <property type="entry name" value="SAM-dependent_MTases_sf"/>
</dbReference>
<dbReference type="InterPro" id="IPR004557">
    <property type="entry name" value="PrmC-related"/>
</dbReference>
<dbReference type="CDD" id="cd02440">
    <property type="entry name" value="AdoMet_MTases"/>
    <property type="match status" value="1"/>
</dbReference>
<dbReference type="InterPro" id="IPR002052">
    <property type="entry name" value="DNA_methylase_N6_adenine_CS"/>
</dbReference>
<protein>
    <submittedName>
        <fullName evidence="6">Methyltransferase domain-containing protein</fullName>
    </submittedName>
</protein>
<dbReference type="EMBL" id="RZYA01000023">
    <property type="protein sequence ID" value="RVU17579.1"/>
    <property type="molecule type" value="Genomic_DNA"/>
</dbReference>
<dbReference type="NCBIfam" id="TIGR00537">
    <property type="entry name" value="hemK_rel_arch"/>
    <property type="match status" value="1"/>
</dbReference>
<comment type="similarity">
    <text evidence="1">Belongs to the eukaryotic/archaeal PrmC-related family.</text>
</comment>
<dbReference type="InterPro" id="IPR052190">
    <property type="entry name" value="Euk-Arch_PrmC-MTase"/>
</dbReference>
<dbReference type="GO" id="GO:0008276">
    <property type="term" value="F:protein methyltransferase activity"/>
    <property type="evidence" value="ECO:0007669"/>
    <property type="project" value="TreeGrafter"/>
</dbReference>
<dbReference type="InterPro" id="IPR007848">
    <property type="entry name" value="Small_mtfrase_dom"/>
</dbReference>
<dbReference type="GO" id="GO:0032259">
    <property type="term" value="P:methylation"/>
    <property type="evidence" value="ECO:0007669"/>
    <property type="project" value="UniProtKB-KW"/>
</dbReference>
<keyword evidence="7" id="KW-1185">Reference proteome</keyword>
<dbReference type="GO" id="GO:0035657">
    <property type="term" value="C:eRF1 methyltransferase complex"/>
    <property type="evidence" value="ECO:0007669"/>
    <property type="project" value="TreeGrafter"/>
</dbReference>
<accession>A0A437P5M3</accession>
<name>A0A437P5M3_9ACTN</name>
<dbReference type="OrthoDB" id="8746524at2"/>
<dbReference type="RefSeq" id="WP_127832161.1">
    <property type="nucleotide sequence ID" value="NZ_RZYA01000023.1"/>
</dbReference>
<evidence type="ECO:0000256" key="1">
    <source>
        <dbReference type="ARBA" id="ARBA00006149"/>
    </source>
</evidence>
<dbReference type="GO" id="GO:0003676">
    <property type="term" value="F:nucleic acid binding"/>
    <property type="evidence" value="ECO:0007669"/>
    <property type="project" value="InterPro"/>
</dbReference>
<feature type="domain" description="Methyltransferase small" evidence="5">
    <location>
        <begin position="19"/>
        <end position="119"/>
    </location>
</feature>
<dbReference type="SUPFAM" id="SSF53335">
    <property type="entry name" value="S-adenosyl-L-methionine-dependent methyltransferases"/>
    <property type="match status" value="1"/>
</dbReference>
<keyword evidence="2 6" id="KW-0489">Methyltransferase</keyword>
<sequence>MTTQAQPSATAAVRLPRLISPPGVYAPQNDTRMLARALSCEVVGRSTSLLDLGTGSGALAIQAARLGARVTAIDISWRAVWAARLNAHLSRQHVIVRHGDLETALRGPSFEIIVSNPPYVPSPSADLPSRGKARSWDAGPDGRALLDRICDAAPSALRPGGVLLLVQSALPGTEVTLKGLTDAGLRPEVIDRARIPLGPVLRSRAAWLRRQGLMGAQSWEELVVIRAEKV</sequence>
<dbReference type="Gene3D" id="3.40.50.150">
    <property type="entry name" value="Vaccinia Virus protein VP39"/>
    <property type="match status" value="1"/>
</dbReference>
<evidence type="ECO:0000256" key="3">
    <source>
        <dbReference type="ARBA" id="ARBA00022679"/>
    </source>
</evidence>
<dbReference type="PROSITE" id="PS00092">
    <property type="entry name" value="N6_MTASE"/>
    <property type="match status" value="1"/>
</dbReference>
<dbReference type="PANTHER" id="PTHR45875">
    <property type="entry name" value="METHYLTRANSFERASE N6AMT1"/>
    <property type="match status" value="1"/>
</dbReference>
<keyword evidence="4" id="KW-0949">S-adenosyl-L-methionine</keyword>
<dbReference type="Proteomes" id="UP000283128">
    <property type="component" value="Unassembled WGS sequence"/>
</dbReference>
<organism evidence="6 7">
    <name type="scientific">Streptomyces antnestii</name>
    <dbReference type="NCBI Taxonomy" id="2494256"/>
    <lineage>
        <taxon>Bacteria</taxon>
        <taxon>Bacillati</taxon>
        <taxon>Actinomycetota</taxon>
        <taxon>Actinomycetes</taxon>
        <taxon>Kitasatosporales</taxon>
        <taxon>Streptomycetaceae</taxon>
        <taxon>Streptomyces</taxon>
    </lineage>
</organism>
<evidence type="ECO:0000313" key="6">
    <source>
        <dbReference type="EMBL" id="RVU17579.1"/>
    </source>
</evidence>
<dbReference type="Pfam" id="PF05175">
    <property type="entry name" value="MTS"/>
    <property type="match status" value="1"/>
</dbReference>
<gene>
    <name evidence="6" type="ORF">EOT10_33610</name>
</gene>
<dbReference type="AlphaFoldDB" id="A0A437P5M3"/>
<comment type="caution">
    <text evidence="6">The sequence shown here is derived from an EMBL/GenBank/DDBJ whole genome shotgun (WGS) entry which is preliminary data.</text>
</comment>
<evidence type="ECO:0000256" key="2">
    <source>
        <dbReference type="ARBA" id="ARBA00022603"/>
    </source>
</evidence>
<evidence type="ECO:0000313" key="7">
    <source>
        <dbReference type="Proteomes" id="UP000283128"/>
    </source>
</evidence>
<dbReference type="GO" id="GO:0008170">
    <property type="term" value="F:N-methyltransferase activity"/>
    <property type="evidence" value="ECO:0007669"/>
    <property type="project" value="UniProtKB-ARBA"/>
</dbReference>
<reference evidence="6 7" key="1">
    <citation type="submission" date="2019-01" db="EMBL/GenBank/DDBJ databases">
        <title>Genome sequences of Streptomyces and Rhizobium isolates collected from root and soil.</title>
        <authorList>
            <person name="Chhettri S."/>
            <person name="Sevigny J.L."/>
            <person name="Sen A."/>
            <person name="Ennis N."/>
            <person name="Tisa L."/>
        </authorList>
    </citation>
    <scope>NUCLEOTIDE SEQUENCE [LARGE SCALE GENOMIC DNA]</scope>
    <source>
        <strain evidence="6 7">San01</strain>
    </source>
</reference>
<evidence type="ECO:0000259" key="5">
    <source>
        <dbReference type="Pfam" id="PF05175"/>
    </source>
</evidence>
<dbReference type="GO" id="GO:0008757">
    <property type="term" value="F:S-adenosylmethionine-dependent methyltransferase activity"/>
    <property type="evidence" value="ECO:0007669"/>
    <property type="project" value="TreeGrafter"/>
</dbReference>
<proteinExistence type="inferred from homology"/>
<evidence type="ECO:0000256" key="4">
    <source>
        <dbReference type="ARBA" id="ARBA00022691"/>
    </source>
</evidence>
<keyword evidence="3 6" id="KW-0808">Transferase</keyword>